<dbReference type="GO" id="GO:0008652">
    <property type="term" value="P:amino acid biosynthetic process"/>
    <property type="evidence" value="ECO:0007669"/>
    <property type="project" value="UniProtKB-KW"/>
</dbReference>
<evidence type="ECO:0000256" key="1">
    <source>
        <dbReference type="ARBA" id="ARBA00022605"/>
    </source>
</evidence>
<keyword evidence="1" id="KW-0028">Amino-acid biosynthesis</keyword>
<dbReference type="PANTHER" id="PTHR42811">
    <property type="entry name" value="SERINE ACETYLTRANSFERASE"/>
    <property type="match status" value="1"/>
</dbReference>
<evidence type="ECO:0000256" key="2">
    <source>
        <dbReference type="ARBA" id="ARBA00022679"/>
    </source>
</evidence>
<protein>
    <submittedName>
        <fullName evidence="4">Serine O-acetyltransferase</fullName>
    </submittedName>
</protein>
<keyword evidence="3" id="KW-0012">Acyltransferase</keyword>
<dbReference type="Gene3D" id="2.160.10.10">
    <property type="entry name" value="Hexapeptide repeat proteins"/>
    <property type="match status" value="1"/>
</dbReference>
<keyword evidence="2 4" id="KW-0808">Transferase</keyword>
<name>A0A5S5DNT3_9SPHI</name>
<dbReference type="GO" id="GO:0016746">
    <property type="term" value="F:acyltransferase activity"/>
    <property type="evidence" value="ECO:0007669"/>
    <property type="project" value="UniProtKB-KW"/>
</dbReference>
<evidence type="ECO:0000313" key="5">
    <source>
        <dbReference type="Proteomes" id="UP000325105"/>
    </source>
</evidence>
<keyword evidence="5" id="KW-1185">Reference proteome</keyword>
<gene>
    <name evidence="4" type="ORF">BC792_10223</name>
</gene>
<dbReference type="CDD" id="cd03354">
    <property type="entry name" value="LbH_SAT"/>
    <property type="match status" value="1"/>
</dbReference>
<dbReference type="InterPro" id="IPR053376">
    <property type="entry name" value="Serine_acetyltransferase"/>
</dbReference>
<sequence>MTGGILNLSILRSSFMEDFYQHIYRKQLEAQDMPSNARIASWAMHVLHLLFPERGSLHFDSAEEVRQAFDEAREELLELLQKTKACSHCNNERIADEFFVGLPAIYEVMLTDAEAIMQGDPAAQSLREVIRTYPGFTAICIYRLAHELWVHGVPLIPRILTEHAHSKTGIDIHPGARIGRYLYIDHGTGLVIGETCIIGDHVKLYQGVTLGALSVEKNMANTQRHPVIEDHVIIYAGATILGGQTVIGHHSVVGGNVWLTSSIDPYTTVYHQPNSKFIDSKPIA</sequence>
<evidence type="ECO:0000256" key="3">
    <source>
        <dbReference type="ARBA" id="ARBA00023315"/>
    </source>
</evidence>
<dbReference type="AlphaFoldDB" id="A0A5S5DNT3"/>
<accession>A0A5S5DNT3</accession>
<dbReference type="InterPro" id="IPR011004">
    <property type="entry name" value="Trimer_LpxA-like_sf"/>
</dbReference>
<dbReference type="SUPFAM" id="SSF51161">
    <property type="entry name" value="Trimeric LpxA-like enzymes"/>
    <property type="match status" value="1"/>
</dbReference>
<dbReference type="NCBIfam" id="NF041874">
    <property type="entry name" value="EPS_EpsC"/>
    <property type="match status" value="1"/>
</dbReference>
<organism evidence="4 5">
    <name type="scientific">Sphingobacterium allocomposti</name>
    <dbReference type="NCBI Taxonomy" id="415956"/>
    <lineage>
        <taxon>Bacteria</taxon>
        <taxon>Pseudomonadati</taxon>
        <taxon>Bacteroidota</taxon>
        <taxon>Sphingobacteriia</taxon>
        <taxon>Sphingobacteriales</taxon>
        <taxon>Sphingobacteriaceae</taxon>
        <taxon>Sphingobacterium</taxon>
    </lineage>
</organism>
<dbReference type="InterPro" id="IPR042122">
    <property type="entry name" value="Ser_AcTrfase_N_sf"/>
</dbReference>
<dbReference type="InterPro" id="IPR045304">
    <property type="entry name" value="LbH_SAT"/>
</dbReference>
<reference evidence="4 5" key="1">
    <citation type="submission" date="2019-07" db="EMBL/GenBank/DDBJ databases">
        <title>Genomic Encyclopedia of Archaeal and Bacterial Type Strains, Phase II (KMG-II): from individual species to whole genera.</title>
        <authorList>
            <person name="Goeker M."/>
        </authorList>
    </citation>
    <scope>NUCLEOTIDE SEQUENCE [LARGE SCALE GENOMIC DNA]</scope>
    <source>
        <strain evidence="4 5">DSM 18850</strain>
    </source>
</reference>
<comment type="caution">
    <text evidence="4">The sequence shown here is derived from an EMBL/GenBank/DDBJ whole genome shotgun (WGS) entry which is preliminary data.</text>
</comment>
<dbReference type="Proteomes" id="UP000325105">
    <property type="component" value="Unassembled WGS sequence"/>
</dbReference>
<dbReference type="EMBL" id="VNHX01000002">
    <property type="protein sequence ID" value="TYP97603.1"/>
    <property type="molecule type" value="Genomic_DNA"/>
</dbReference>
<dbReference type="Gene3D" id="1.10.3130.10">
    <property type="entry name" value="serine acetyltransferase, domain 1"/>
    <property type="match status" value="1"/>
</dbReference>
<proteinExistence type="predicted"/>
<evidence type="ECO:0000313" key="4">
    <source>
        <dbReference type="EMBL" id="TYP97603.1"/>
    </source>
</evidence>